<accession>A0A367UHJ0</accession>
<dbReference type="EMBL" id="JPWA01000001">
    <property type="protein sequence ID" value="RCK07678.1"/>
    <property type="molecule type" value="Genomic_DNA"/>
</dbReference>
<dbReference type="RefSeq" id="WP_114120179.1">
    <property type="nucleotide sequence ID" value="NZ_JPWA01000001.1"/>
</dbReference>
<protein>
    <submittedName>
        <fullName evidence="2">Uncharacterized protein</fullName>
    </submittedName>
</protein>
<evidence type="ECO:0000313" key="2">
    <source>
        <dbReference type="EMBL" id="RCK07678.1"/>
    </source>
</evidence>
<proteinExistence type="predicted"/>
<comment type="caution">
    <text evidence="2">The sequence shown here is derived from an EMBL/GenBank/DDBJ whole genome shotgun (WGS) entry which is preliminary data.</text>
</comment>
<evidence type="ECO:0000313" key="3">
    <source>
        <dbReference type="Proteomes" id="UP000252419"/>
    </source>
</evidence>
<gene>
    <name evidence="2" type="ORF">TH5_00980</name>
</gene>
<evidence type="ECO:0000256" key="1">
    <source>
        <dbReference type="SAM" id="MobiDB-lite"/>
    </source>
</evidence>
<name>A0A367UHJ0_9PROT</name>
<keyword evidence="3" id="KW-1185">Reference proteome</keyword>
<organism evidence="2 3">
    <name type="scientific">Thalassospira xianhensis MCCC 1A02616</name>
    <dbReference type="NCBI Taxonomy" id="1177929"/>
    <lineage>
        <taxon>Bacteria</taxon>
        <taxon>Pseudomonadati</taxon>
        <taxon>Pseudomonadota</taxon>
        <taxon>Alphaproteobacteria</taxon>
        <taxon>Rhodospirillales</taxon>
        <taxon>Thalassospiraceae</taxon>
        <taxon>Thalassospira</taxon>
    </lineage>
</organism>
<dbReference type="AlphaFoldDB" id="A0A367UHJ0"/>
<feature type="region of interest" description="Disordered" evidence="1">
    <location>
        <begin position="133"/>
        <end position="156"/>
    </location>
</feature>
<sequence length="156" mass="17405">MNAVSYAGIEDNTNVTSEDFGTAWRGYIGLGGLPGKVDNDAEAYSDEDFARILNMLGGALNLQAPSVLPFLENEEAFKQAVDWLLEFDADMLGDKYDDQFEAIEAYRLATKPVFDIFEKHRILVSKQTGYSAPRDLRPSEMSVDTQPARAPEMRVM</sequence>
<dbReference type="Proteomes" id="UP000252419">
    <property type="component" value="Unassembled WGS sequence"/>
</dbReference>
<reference evidence="2 3" key="1">
    <citation type="submission" date="2014-07" db="EMBL/GenBank/DDBJ databases">
        <title>Draft genome sequence of Thalassospira xianhensis P-4 (MCCC 1A02616).</title>
        <authorList>
            <person name="Lai Q."/>
            <person name="Shao Z."/>
        </authorList>
    </citation>
    <scope>NUCLEOTIDE SEQUENCE [LARGE SCALE GENOMIC DNA]</scope>
    <source>
        <strain evidence="2 3">MCCC 1A02616</strain>
    </source>
</reference>